<sequence>MTYLILANISLILFFVIYVLVLKPLTFFQWNRGYLLSSIVISFAVPLLQFIDLSQHKEVYQPLAIIDFVEMESVHMTQTVSGNYWSAMDWVRLVYLAVVGLMLFWLGLRLYRVFKNFEDTGTGQRNFSFLNRVLIAEGIHHRDVIAAHEQIHIKQGHSYDILFVEVLRAFNWFNPIFYFYLKELKFQHECIADKVCSEDKVQYAELLVAHALGVSHNVLAHEFSNQSFLKQRIMMLFKNKSKKINRTKYILMIPVALSVSTFALAFNSSIKDAVDNQVQRLENMDISLIAVQGKRVRPEPEDGREMFMKWFVDNYKVPETIDPTDNDPFIGIVFNVSKTGDLSDFTLREGTQFNKAFFDEAVRLISQSKWKPAERDGAAIDSRGWVGFKFDSSSKIIENHTRVDVAPEPKGGLNEWRRYIGKWYNFPKKFADEKGSGEVVVSFVVGKSGEIRDLKTLKEPVTGAGKRAHDAIAKFGAWKPGILDGQAVEYRYELPIKLSAPNALGVTEVGYLSSSRIKE</sequence>
<dbReference type="PROSITE" id="PS52015">
    <property type="entry name" value="TONB_CTD"/>
    <property type="match status" value="1"/>
</dbReference>
<feature type="transmembrane region" description="Helical" evidence="1">
    <location>
        <begin position="6"/>
        <end position="22"/>
    </location>
</feature>
<dbReference type="Gene3D" id="3.30.1150.10">
    <property type="match status" value="2"/>
</dbReference>
<dbReference type="Proteomes" id="UP000606494">
    <property type="component" value="Unassembled WGS sequence"/>
</dbReference>
<evidence type="ECO:0000259" key="2">
    <source>
        <dbReference type="PROSITE" id="PS52015"/>
    </source>
</evidence>
<dbReference type="EMBL" id="JACNYK010000005">
    <property type="protein sequence ID" value="MBD1427175.1"/>
    <property type="molecule type" value="Genomic_DNA"/>
</dbReference>
<keyword evidence="1" id="KW-0472">Membrane</keyword>
<dbReference type="RefSeq" id="WP_190310322.1">
    <property type="nucleotide sequence ID" value="NZ_JACNYK010000005.1"/>
</dbReference>
<proteinExistence type="predicted"/>
<feature type="domain" description="TonB C-terminal" evidence="2">
    <location>
        <begin position="411"/>
        <end position="507"/>
    </location>
</feature>
<dbReference type="Pfam" id="PF03544">
    <property type="entry name" value="TonB_C"/>
    <property type="match status" value="1"/>
</dbReference>
<organism evidence="3 4">
    <name type="scientific">Sphingobacterium arenae</name>
    <dbReference type="NCBI Taxonomy" id="1280598"/>
    <lineage>
        <taxon>Bacteria</taxon>
        <taxon>Pseudomonadati</taxon>
        <taxon>Bacteroidota</taxon>
        <taxon>Sphingobacteriia</taxon>
        <taxon>Sphingobacteriales</taxon>
        <taxon>Sphingobacteriaceae</taxon>
        <taxon>Sphingobacterium</taxon>
    </lineage>
</organism>
<reference evidence="3 4" key="1">
    <citation type="submission" date="2020-08" db="EMBL/GenBank/DDBJ databases">
        <title>Sphingobacterium sp. DN00404 isolated from aquaculture water.</title>
        <authorList>
            <person name="Zhang M."/>
        </authorList>
    </citation>
    <scope>NUCLEOTIDE SEQUENCE [LARGE SCALE GENOMIC DNA]</scope>
    <source>
        <strain evidence="3 4">KCTC 32294</strain>
    </source>
</reference>
<dbReference type="SUPFAM" id="SSF74653">
    <property type="entry name" value="TolA/TonB C-terminal domain"/>
    <property type="match status" value="1"/>
</dbReference>
<dbReference type="InterPro" id="IPR037682">
    <property type="entry name" value="TonB_C"/>
</dbReference>
<comment type="caution">
    <text evidence="3">The sequence shown here is derived from an EMBL/GenBank/DDBJ whole genome shotgun (WGS) entry which is preliminary data.</text>
</comment>
<protein>
    <submittedName>
        <fullName evidence="3">Energy transducer TonB</fullName>
    </submittedName>
</protein>
<dbReference type="InterPro" id="IPR052173">
    <property type="entry name" value="Beta-lactam_resp_regulator"/>
</dbReference>
<keyword evidence="1" id="KW-1133">Transmembrane helix</keyword>
<evidence type="ECO:0000313" key="3">
    <source>
        <dbReference type="EMBL" id="MBD1427175.1"/>
    </source>
</evidence>
<evidence type="ECO:0000313" key="4">
    <source>
        <dbReference type="Proteomes" id="UP000606494"/>
    </source>
</evidence>
<evidence type="ECO:0000256" key="1">
    <source>
        <dbReference type="SAM" id="Phobius"/>
    </source>
</evidence>
<feature type="transmembrane region" description="Helical" evidence="1">
    <location>
        <begin position="249"/>
        <end position="270"/>
    </location>
</feature>
<dbReference type="PANTHER" id="PTHR34978">
    <property type="entry name" value="POSSIBLE SENSOR-TRANSDUCER PROTEIN BLAR"/>
    <property type="match status" value="1"/>
</dbReference>
<keyword evidence="4" id="KW-1185">Reference proteome</keyword>
<gene>
    <name evidence="3" type="ORF">H8B17_16460</name>
</gene>
<name>A0ABR7Y784_9SPHI</name>
<keyword evidence="1" id="KW-0812">Transmembrane</keyword>
<accession>A0ABR7Y784</accession>
<dbReference type="InterPro" id="IPR008756">
    <property type="entry name" value="Peptidase_M56"/>
</dbReference>
<dbReference type="Pfam" id="PF05569">
    <property type="entry name" value="Peptidase_M56"/>
    <property type="match status" value="1"/>
</dbReference>
<feature type="transmembrane region" description="Helical" evidence="1">
    <location>
        <begin position="34"/>
        <end position="51"/>
    </location>
</feature>
<feature type="transmembrane region" description="Helical" evidence="1">
    <location>
        <begin position="90"/>
        <end position="108"/>
    </location>
</feature>
<dbReference type="PANTHER" id="PTHR34978:SF3">
    <property type="entry name" value="SLR0241 PROTEIN"/>
    <property type="match status" value="1"/>
</dbReference>